<reference evidence="1" key="1">
    <citation type="journal article" date="2014" name="Int. J. Syst. Evol. Microbiol.">
        <title>Complete genome sequence of Corynebacterium casei LMG S-19264T (=DSM 44701T), isolated from a smear-ripened cheese.</title>
        <authorList>
            <consortium name="US DOE Joint Genome Institute (JGI-PGF)"/>
            <person name="Walter F."/>
            <person name="Albersmeier A."/>
            <person name="Kalinowski J."/>
            <person name="Ruckert C."/>
        </authorList>
    </citation>
    <scope>NUCLEOTIDE SEQUENCE</scope>
    <source>
        <strain evidence="1">JCM 30804</strain>
    </source>
</reference>
<protein>
    <submittedName>
        <fullName evidence="1">Uncharacterized protein</fullName>
    </submittedName>
</protein>
<evidence type="ECO:0000313" key="1">
    <source>
        <dbReference type="EMBL" id="GGI90643.1"/>
    </source>
</evidence>
<dbReference type="AlphaFoldDB" id="A0A917JYQ4"/>
<gene>
    <name evidence="1" type="ORF">GCM10009332_29880</name>
</gene>
<accession>A0A917JYQ4</accession>
<comment type="caution">
    <text evidence="1">The sequence shown here is derived from an EMBL/GenBank/DDBJ whole genome shotgun (WGS) entry which is preliminary data.</text>
</comment>
<reference evidence="1" key="2">
    <citation type="submission" date="2020-09" db="EMBL/GenBank/DDBJ databases">
        <authorList>
            <person name="Sun Q."/>
            <person name="Ohkuma M."/>
        </authorList>
    </citation>
    <scope>NUCLEOTIDE SEQUENCE</scope>
    <source>
        <strain evidence="1">JCM 30804</strain>
    </source>
</reference>
<dbReference type="EMBL" id="BMPZ01000011">
    <property type="protein sequence ID" value="GGI90643.1"/>
    <property type="molecule type" value="Genomic_DNA"/>
</dbReference>
<evidence type="ECO:0000313" key="2">
    <source>
        <dbReference type="Proteomes" id="UP000613743"/>
    </source>
</evidence>
<organism evidence="1 2">
    <name type="scientific">Shewanella gelidii</name>
    <dbReference type="NCBI Taxonomy" id="1642821"/>
    <lineage>
        <taxon>Bacteria</taxon>
        <taxon>Pseudomonadati</taxon>
        <taxon>Pseudomonadota</taxon>
        <taxon>Gammaproteobacteria</taxon>
        <taxon>Alteromonadales</taxon>
        <taxon>Shewanellaceae</taxon>
        <taxon>Shewanella</taxon>
    </lineage>
</organism>
<dbReference type="Proteomes" id="UP000613743">
    <property type="component" value="Unassembled WGS sequence"/>
</dbReference>
<dbReference type="RefSeq" id="WP_188922414.1">
    <property type="nucleotide sequence ID" value="NZ_BMPZ01000011.1"/>
</dbReference>
<name>A0A917JYQ4_9GAMM</name>
<sequence>MVHQRFDSEFSWLTEQVDVTKLDLDNIGHNTRRPVFWLKQQDSAVYFINGSNECLDLVIANTQDTKTPENMARQLPEKRGFFYDNQMPNQGVKVFEYSNSGDRSSDLVLNLRIKSRHHNHLKLSIAANLNNQNAVVLLWNTGEVGETVELTKGL</sequence>
<proteinExistence type="predicted"/>
<keyword evidence="2" id="KW-1185">Reference proteome</keyword>